<comment type="caution">
    <text evidence="2">The sequence shown here is derived from an EMBL/GenBank/DDBJ whole genome shotgun (WGS) entry which is preliminary data.</text>
</comment>
<dbReference type="PANTHER" id="PTHR40618:SF1">
    <property type="entry name" value="B-ZIP TRANSCRIPTION FACTOR (EUROFUNG)"/>
    <property type="match status" value="1"/>
</dbReference>
<dbReference type="Gene3D" id="1.20.5.170">
    <property type="match status" value="1"/>
</dbReference>
<accession>A0AAV9JC39</accession>
<dbReference type="AlphaFoldDB" id="A0AAV9JC39"/>
<keyword evidence="3" id="KW-1185">Reference proteome</keyword>
<feature type="region of interest" description="Disordered" evidence="1">
    <location>
        <begin position="119"/>
        <end position="158"/>
    </location>
</feature>
<evidence type="ECO:0000313" key="3">
    <source>
        <dbReference type="Proteomes" id="UP001324427"/>
    </source>
</evidence>
<protein>
    <recommendedName>
        <fullName evidence="4">BZIP domain-containing protein</fullName>
    </recommendedName>
</protein>
<feature type="region of interest" description="Disordered" evidence="1">
    <location>
        <begin position="1"/>
        <end position="45"/>
    </location>
</feature>
<feature type="compositionally biased region" description="Basic and acidic residues" evidence="1">
    <location>
        <begin position="22"/>
        <end position="44"/>
    </location>
</feature>
<dbReference type="PANTHER" id="PTHR40618">
    <property type="entry name" value="B-ZIP TRANSCRIPTION FACTOR (EUROFUNG)-RELATED"/>
    <property type="match status" value="1"/>
</dbReference>
<dbReference type="InterPro" id="IPR046347">
    <property type="entry name" value="bZIP_sf"/>
</dbReference>
<evidence type="ECO:0000256" key="1">
    <source>
        <dbReference type="SAM" id="MobiDB-lite"/>
    </source>
</evidence>
<name>A0AAV9JC39_9PEZI</name>
<evidence type="ECO:0008006" key="4">
    <source>
        <dbReference type="Google" id="ProtNLM"/>
    </source>
</evidence>
<gene>
    <name evidence="2" type="ORF">LTR36_006152</name>
</gene>
<reference evidence="2 3" key="1">
    <citation type="submission" date="2021-11" db="EMBL/GenBank/DDBJ databases">
        <title>Black yeast isolated from Biological Soil Crust.</title>
        <authorList>
            <person name="Kurbessoian T."/>
        </authorList>
    </citation>
    <scope>NUCLEOTIDE SEQUENCE [LARGE SCALE GENOMIC DNA]</scope>
    <source>
        <strain evidence="2 3">CCFEE 5522</strain>
    </source>
</reference>
<evidence type="ECO:0000313" key="2">
    <source>
        <dbReference type="EMBL" id="KAK4542776.1"/>
    </source>
</evidence>
<dbReference type="EMBL" id="JAVFHQ010000038">
    <property type="protein sequence ID" value="KAK4542776.1"/>
    <property type="molecule type" value="Genomic_DNA"/>
</dbReference>
<proteinExistence type="predicted"/>
<dbReference type="GO" id="GO:0003700">
    <property type="term" value="F:DNA-binding transcription factor activity"/>
    <property type="evidence" value="ECO:0007669"/>
    <property type="project" value="InterPro"/>
</dbReference>
<dbReference type="Proteomes" id="UP001324427">
    <property type="component" value="Unassembled WGS sequence"/>
</dbReference>
<feature type="compositionally biased region" description="Polar residues" evidence="1">
    <location>
        <begin position="148"/>
        <end position="158"/>
    </location>
</feature>
<organism evidence="2 3">
    <name type="scientific">Oleoguttula mirabilis</name>
    <dbReference type="NCBI Taxonomy" id="1507867"/>
    <lineage>
        <taxon>Eukaryota</taxon>
        <taxon>Fungi</taxon>
        <taxon>Dikarya</taxon>
        <taxon>Ascomycota</taxon>
        <taxon>Pezizomycotina</taxon>
        <taxon>Dothideomycetes</taxon>
        <taxon>Dothideomycetidae</taxon>
        <taxon>Mycosphaerellales</taxon>
        <taxon>Teratosphaeriaceae</taxon>
        <taxon>Oleoguttula</taxon>
    </lineage>
</organism>
<dbReference type="CDD" id="cd14688">
    <property type="entry name" value="bZIP_YAP"/>
    <property type="match status" value="1"/>
</dbReference>
<dbReference type="SUPFAM" id="SSF57959">
    <property type="entry name" value="Leucine zipper domain"/>
    <property type="match status" value="1"/>
</dbReference>
<sequence length="551" mass="61508">MEETGQRKRKRARISTSPESGDEGKKRGRPRVEKQDASAADRRRTQIRMAQRAYRQRKESTLEDLRGHVSELTNAAELMNKAFSDCRDRLSATPGIAHVALEDLRQTSLQFDALMKTMRSPEEDLPLEKPPAVQRPSTRSESPDKPPQRSTEIQNVPSWLDQTVVKQAHKRIVPEEVGMGYTMYAPEAGETAQPVDYFNLGQQTQQIAPAQKAQQHSEFDSLDAQMLRIPPSLPPPKTYSFQESSFARRLHRACLEAGYYLLLDPTRRPQTYKRVFRLSLMGREKSKITSALRAMLARGPNESLDFWEAPLIHVGGAGTHYPRRDQFGNPQPRKSSYNLGLVGPQTLALLEDAARNNLSTDMTVEIAGYEGEWFDPYDVQGYLEEKGIHIDPSSSFAEAEIEDTPTTPDSVTTLSSRQSPTTPLADFPIMEPPVSFNVEQQLELNLHDASTDAIKWDDLMSTNFTGVGYSDALTGSWMNFLEPGQGVNGTTTTTTLSPMDWDTAGAAELMQDSAMAALTNSAAFRPAYQPEKVQPRKKSVIVDVAKFIKGK</sequence>